<comment type="caution">
    <text evidence="2">The sequence shown here is derived from an EMBL/GenBank/DDBJ whole genome shotgun (WGS) entry which is preliminary data.</text>
</comment>
<accession>A0ABR0RK92</accession>
<dbReference type="RefSeq" id="XP_064729100.1">
    <property type="nucleotide sequence ID" value="XM_064874700.1"/>
</dbReference>
<gene>
    <name evidence="2" type="ORF">PMZ80_006287</name>
</gene>
<dbReference type="InterPro" id="IPR058268">
    <property type="entry name" value="DUF7962"/>
</dbReference>
<evidence type="ECO:0000259" key="1">
    <source>
        <dbReference type="Pfam" id="PF25907"/>
    </source>
</evidence>
<protein>
    <recommendedName>
        <fullName evidence="1">DUF7962 domain-containing protein</fullName>
    </recommendedName>
</protein>
<feature type="domain" description="DUF7962" evidence="1">
    <location>
        <begin position="6"/>
        <end position="83"/>
    </location>
</feature>
<dbReference type="EMBL" id="JAVHJV010000007">
    <property type="protein sequence ID" value="KAK5941010.1"/>
    <property type="molecule type" value="Genomic_DNA"/>
</dbReference>
<dbReference type="Proteomes" id="UP001334248">
    <property type="component" value="Unassembled WGS sequence"/>
</dbReference>
<evidence type="ECO:0000313" key="3">
    <source>
        <dbReference type="Proteomes" id="UP001334248"/>
    </source>
</evidence>
<sequence length="200" mass="21835">MGLGTENLLGDGREWLFGERPGLADVHGLWVFDQAVNMAGDTGVAPEEAEEATWDARCVLGEPEFPKVHAWVRRFREACEHAERRTASAKRCGEGQETDGDIVRRILSSGYAEPQELPVEENDILGVMKGKRVSIAPVDFGATHADIGVLVGLSRNEVVIEVEVQGGQKGTLRLHYPRIDFKILAVDDKDGKEATGGTRS</sequence>
<dbReference type="Pfam" id="PF25907">
    <property type="entry name" value="DUF7962"/>
    <property type="match status" value="1"/>
</dbReference>
<dbReference type="Gene3D" id="3.40.30.110">
    <property type="match status" value="1"/>
</dbReference>
<evidence type="ECO:0000313" key="2">
    <source>
        <dbReference type="EMBL" id="KAK5941010.1"/>
    </source>
</evidence>
<dbReference type="InterPro" id="IPR036282">
    <property type="entry name" value="Glutathione-S-Trfase_C_sf"/>
</dbReference>
<organism evidence="2 3">
    <name type="scientific">Knufia obscura</name>
    <dbReference type="NCBI Taxonomy" id="1635080"/>
    <lineage>
        <taxon>Eukaryota</taxon>
        <taxon>Fungi</taxon>
        <taxon>Dikarya</taxon>
        <taxon>Ascomycota</taxon>
        <taxon>Pezizomycotina</taxon>
        <taxon>Eurotiomycetes</taxon>
        <taxon>Chaetothyriomycetidae</taxon>
        <taxon>Chaetothyriales</taxon>
        <taxon>Trichomeriaceae</taxon>
        <taxon>Knufia</taxon>
    </lineage>
</organism>
<reference evidence="2 3" key="1">
    <citation type="journal article" date="2023" name="Res Sq">
        <title>Genomic and morphological characterization of Knufia obscura isolated from the Mars 2020 spacecraft assembly facility.</title>
        <authorList>
            <person name="Chander A.M."/>
            <person name="Teixeira M.M."/>
            <person name="Singh N.K."/>
            <person name="Williams M.P."/>
            <person name="Parker C.W."/>
            <person name="Leo P."/>
            <person name="Stajich J.E."/>
            <person name="Torok T."/>
            <person name="Tighe S."/>
            <person name="Mason C.E."/>
            <person name="Venkateswaran K."/>
        </authorList>
    </citation>
    <scope>NUCLEOTIDE SEQUENCE [LARGE SCALE GENOMIC DNA]</scope>
    <source>
        <strain evidence="2 3">CCFEE 5817</strain>
    </source>
</reference>
<name>A0ABR0RK92_9EURO</name>
<keyword evidence="3" id="KW-1185">Reference proteome</keyword>
<proteinExistence type="predicted"/>
<dbReference type="GeneID" id="89999736"/>
<dbReference type="SUPFAM" id="SSF47616">
    <property type="entry name" value="GST C-terminal domain-like"/>
    <property type="match status" value="1"/>
</dbReference>